<dbReference type="CDD" id="cd07205">
    <property type="entry name" value="Pat_PNPLA6_PNPLA7_NTE1_like"/>
    <property type="match status" value="1"/>
</dbReference>
<dbReference type="Gene3D" id="3.40.1090.10">
    <property type="entry name" value="Cytosolic phospholipase A2 catalytic domain"/>
    <property type="match status" value="2"/>
</dbReference>
<proteinExistence type="predicted"/>
<dbReference type="GO" id="GO:0016042">
    <property type="term" value="P:lipid catabolic process"/>
    <property type="evidence" value="ECO:0007669"/>
    <property type="project" value="UniProtKB-KW"/>
</dbReference>
<comment type="caution">
    <text evidence="5">The sequence shown here is derived from an EMBL/GenBank/DDBJ whole genome shotgun (WGS) entry which is preliminary data.</text>
</comment>
<sequence>MKYNIGLALSGGGVKGFAHAGALKALEERGIIPDIIAGTSAGAVVAALYAGGNSPEKIVNLFNDKAFNNFVELNIPKNGLFKPTGFIQLLKSNIKARTFEELKIPIKVVSTNLDEGRYEVFSEGDLIKKVTSSACVPVIFNPIEINGHLYADGGIFKNFPVSIIRDQCKKVIGINASPLVTEKYSKNIVGIAERTYHFMFRANTMEDKRMCDILVEVESVMQFKTFDLNKVDIIFQMGYEAMSSELEKNPLLTD</sequence>
<protein>
    <recommendedName>
        <fullName evidence="4">PNPLA domain-containing protein</fullName>
    </recommendedName>
</protein>
<organism evidence="5">
    <name type="scientific">bioreactor metagenome</name>
    <dbReference type="NCBI Taxonomy" id="1076179"/>
    <lineage>
        <taxon>unclassified sequences</taxon>
        <taxon>metagenomes</taxon>
        <taxon>ecological metagenomes</taxon>
    </lineage>
</organism>
<dbReference type="AlphaFoldDB" id="A0A644UQX1"/>
<keyword evidence="3" id="KW-0443">Lipid metabolism</keyword>
<evidence type="ECO:0000256" key="3">
    <source>
        <dbReference type="ARBA" id="ARBA00023098"/>
    </source>
</evidence>
<dbReference type="GO" id="GO:0016787">
    <property type="term" value="F:hydrolase activity"/>
    <property type="evidence" value="ECO:0007669"/>
    <property type="project" value="UniProtKB-KW"/>
</dbReference>
<evidence type="ECO:0000259" key="4">
    <source>
        <dbReference type="PROSITE" id="PS51635"/>
    </source>
</evidence>
<dbReference type="InterPro" id="IPR016035">
    <property type="entry name" value="Acyl_Trfase/lysoPLipase"/>
</dbReference>
<dbReference type="PANTHER" id="PTHR14226:SF78">
    <property type="entry name" value="SLR0060 PROTEIN"/>
    <property type="match status" value="1"/>
</dbReference>
<evidence type="ECO:0000256" key="2">
    <source>
        <dbReference type="ARBA" id="ARBA00022963"/>
    </source>
</evidence>
<keyword evidence="2" id="KW-0442">Lipid degradation</keyword>
<accession>A0A644UQX1</accession>
<name>A0A644UQX1_9ZZZZ</name>
<evidence type="ECO:0000256" key="1">
    <source>
        <dbReference type="ARBA" id="ARBA00022801"/>
    </source>
</evidence>
<dbReference type="PROSITE" id="PS51635">
    <property type="entry name" value="PNPLA"/>
    <property type="match status" value="1"/>
</dbReference>
<dbReference type="InterPro" id="IPR002641">
    <property type="entry name" value="PNPLA_dom"/>
</dbReference>
<dbReference type="InterPro" id="IPR050301">
    <property type="entry name" value="NTE"/>
</dbReference>
<reference evidence="5" key="1">
    <citation type="submission" date="2019-08" db="EMBL/GenBank/DDBJ databases">
        <authorList>
            <person name="Kucharzyk K."/>
            <person name="Murdoch R.W."/>
            <person name="Higgins S."/>
            <person name="Loffler F."/>
        </authorList>
    </citation>
    <scope>NUCLEOTIDE SEQUENCE</scope>
</reference>
<dbReference type="PANTHER" id="PTHR14226">
    <property type="entry name" value="NEUROPATHY TARGET ESTERASE/SWISS CHEESE D.MELANOGASTER"/>
    <property type="match status" value="1"/>
</dbReference>
<keyword evidence="1" id="KW-0378">Hydrolase</keyword>
<dbReference type="EMBL" id="VSSQ01000148">
    <property type="protein sequence ID" value="MPL81304.1"/>
    <property type="molecule type" value="Genomic_DNA"/>
</dbReference>
<evidence type="ECO:0000313" key="5">
    <source>
        <dbReference type="EMBL" id="MPL81304.1"/>
    </source>
</evidence>
<gene>
    <name evidence="5" type="ORF">SDC9_27219</name>
</gene>
<dbReference type="Pfam" id="PF01734">
    <property type="entry name" value="Patatin"/>
    <property type="match status" value="1"/>
</dbReference>
<feature type="domain" description="PNPLA" evidence="4">
    <location>
        <begin position="7"/>
        <end position="165"/>
    </location>
</feature>
<dbReference type="SUPFAM" id="SSF52151">
    <property type="entry name" value="FabD/lysophospholipase-like"/>
    <property type="match status" value="1"/>
</dbReference>